<gene>
    <name evidence="1" type="ORF">UU35_C0011G0017</name>
</gene>
<comment type="caution">
    <text evidence="1">The sequence shown here is derived from an EMBL/GenBank/DDBJ whole genome shotgun (WGS) entry which is preliminary data.</text>
</comment>
<evidence type="ECO:0000313" key="1">
    <source>
        <dbReference type="EMBL" id="KKR86564.1"/>
    </source>
</evidence>
<organism evidence="1 2">
    <name type="scientific">Candidatus Uhrbacteria bacterium GW2011_GWC2_41_11</name>
    <dbReference type="NCBI Taxonomy" id="1618985"/>
    <lineage>
        <taxon>Bacteria</taxon>
        <taxon>Candidatus Uhriibacteriota</taxon>
    </lineage>
</organism>
<name>A0A0G0UC50_9BACT</name>
<sequence length="167" mass="19130">MFISSTSKIFSTLVGLILFVLLVVGAYSFVIRKITKTELSSFVLISEPVEKNKDVETDPFGKQPIENDVPHCPAEERLKFSVTLPSLEAFIDFLRNDPGRVSPRLDNFRSGLFDEIDWKKVSEAVQIERVRERTVYILSYEPEHCFSIHTLKMTEDGFFSHYGCCGR</sequence>
<accession>A0A0G0UC50</accession>
<evidence type="ECO:0000313" key="2">
    <source>
        <dbReference type="Proteomes" id="UP000034616"/>
    </source>
</evidence>
<dbReference type="Proteomes" id="UP000034616">
    <property type="component" value="Unassembled WGS sequence"/>
</dbReference>
<reference evidence="1 2" key="1">
    <citation type="journal article" date="2015" name="Nature">
        <title>rRNA introns, odd ribosomes, and small enigmatic genomes across a large radiation of phyla.</title>
        <authorList>
            <person name="Brown C.T."/>
            <person name="Hug L.A."/>
            <person name="Thomas B.C."/>
            <person name="Sharon I."/>
            <person name="Castelle C.J."/>
            <person name="Singh A."/>
            <person name="Wilkins M.J."/>
            <person name="Williams K.H."/>
            <person name="Banfield J.F."/>
        </authorList>
    </citation>
    <scope>NUCLEOTIDE SEQUENCE [LARGE SCALE GENOMIC DNA]</scope>
</reference>
<dbReference type="AlphaFoldDB" id="A0A0G0UC50"/>
<proteinExistence type="predicted"/>
<protein>
    <submittedName>
        <fullName evidence="1">Uncharacterized protein</fullName>
    </submittedName>
</protein>
<dbReference type="EMBL" id="LCAH01000011">
    <property type="protein sequence ID" value="KKR86564.1"/>
    <property type="molecule type" value="Genomic_DNA"/>
</dbReference>